<dbReference type="CDD" id="cd18577">
    <property type="entry name" value="ABC_6TM_Pgp_ABCB1_D1_like"/>
    <property type="match status" value="1"/>
</dbReference>
<comment type="subcellular location">
    <subcellularLocation>
        <location evidence="1">Membrane</location>
        <topology evidence="1">Multi-pass membrane protein</topology>
    </subcellularLocation>
</comment>
<keyword evidence="3 7" id="KW-0812">Transmembrane</keyword>
<dbReference type="GO" id="GO:0090374">
    <property type="term" value="P:oligopeptide export from mitochondrion"/>
    <property type="evidence" value="ECO:0007669"/>
    <property type="project" value="TreeGrafter"/>
</dbReference>
<protein>
    <submittedName>
        <fullName evidence="9">ABC multidrug transporter</fullName>
    </submittedName>
</protein>
<reference evidence="9 10" key="1">
    <citation type="submission" date="2020-01" db="EMBL/GenBank/DDBJ databases">
        <title>Identification and distribution of gene clusters putatively required for synthesis of sphingolipid metabolism inhibitors in phylogenetically diverse species of the filamentous fungus Fusarium.</title>
        <authorList>
            <person name="Kim H.-S."/>
            <person name="Busman M."/>
            <person name="Brown D.W."/>
            <person name="Divon H."/>
            <person name="Uhlig S."/>
            <person name="Proctor R.H."/>
        </authorList>
    </citation>
    <scope>NUCLEOTIDE SEQUENCE [LARGE SCALE GENOMIC DNA]</scope>
    <source>
        <strain evidence="9 10">NRRL 20459</strain>
    </source>
</reference>
<dbReference type="Gene3D" id="1.20.1560.10">
    <property type="entry name" value="ABC transporter type 1, transmembrane domain"/>
    <property type="match status" value="1"/>
</dbReference>
<proteinExistence type="predicted"/>
<keyword evidence="6 7" id="KW-0472">Membrane</keyword>
<dbReference type="SUPFAM" id="SSF90123">
    <property type="entry name" value="ABC transporter transmembrane region"/>
    <property type="match status" value="1"/>
</dbReference>
<evidence type="ECO:0000256" key="3">
    <source>
        <dbReference type="ARBA" id="ARBA00022692"/>
    </source>
</evidence>
<dbReference type="PANTHER" id="PTHR43394:SF11">
    <property type="entry name" value="ATP-BINDING CASSETTE TRANSPORTER"/>
    <property type="match status" value="1"/>
</dbReference>
<dbReference type="InterPro" id="IPR036640">
    <property type="entry name" value="ABC1_TM_sf"/>
</dbReference>
<evidence type="ECO:0000256" key="4">
    <source>
        <dbReference type="ARBA" id="ARBA00022737"/>
    </source>
</evidence>
<feature type="transmembrane region" description="Helical" evidence="7">
    <location>
        <begin position="257"/>
        <end position="278"/>
    </location>
</feature>
<dbReference type="GO" id="GO:0005743">
    <property type="term" value="C:mitochondrial inner membrane"/>
    <property type="evidence" value="ECO:0007669"/>
    <property type="project" value="TreeGrafter"/>
</dbReference>
<organism evidence="9 10">
    <name type="scientific">Fusarium albosuccineum</name>
    <dbReference type="NCBI Taxonomy" id="1237068"/>
    <lineage>
        <taxon>Eukaryota</taxon>
        <taxon>Fungi</taxon>
        <taxon>Dikarya</taxon>
        <taxon>Ascomycota</taxon>
        <taxon>Pezizomycotina</taxon>
        <taxon>Sordariomycetes</taxon>
        <taxon>Hypocreomycetidae</taxon>
        <taxon>Hypocreales</taxon>
        <taxon>Nectriaceae</taxon>
        <taxon>Fusarium</taxon>
        <taxon>Fusarium decemcellulare species complex</taxon>
    </lineage>
</organism>
<evidence type="ECO:0000259" key="8">
    <source>
        <dbReference type="PROSITE" id="PS50929"/>
    </source>
</evidence>
<keyword evidence="4" id="KW-0677">Repeat</keyword>
<dbReference type="Proteomes" id="UP000554235">
    <property type="component" value="Unassembled WGS sequence"/>
</dbReference>
<keyword evidence="5 7" id="KW-1133">Transmembrane helix</keyword>
<gene>
    <name evidence="9" type="ORF">FALBO_15455</name>
</gene>
<evidence type="ECO:0000313" key="10">
    <source>
        <dbReference type="Proteomes" id="UP000554235"/>
    </source>
</evidence>
<feature type="domain" description="ABC transmembrane type-1" evidence="8">
    <location>
        <begin position="19"/>
        <end position="297"/>
    </location>
</feature>
<evidence type="ECO:0000313" key="9">
    <source>
        <dbReference type="EMBL" id="KAF4456251.1"/>
    </source>
</evidence>
<dbReference type="EMBL" id="JAADYS010002686">
    <property type="protein sequence ID" value="KAF4456251.1"/>
    <property type="molecule type" value="Genomic_DNA"/>
</dbReference>
<dbReference type="Pfam" id="PF00664">
    <property type="entry name" value="ABC_membrane"/>
    <property type="match status" value="1"/>
</dbReference>
<comment type="caution">
    <text evidence="9">The sequence shown here is derived from an EMBL/GenBank/DDBJ whole genome shotgun (WGS) entry which is preliminary data.</text>
</comment>
<dbReference type="PANTHER" id="PTHR43394">
    <property type="entry name" value="ATP-DEPENDENT PERMEASE MDL1, MITOCHONDRIAL"/>
    <property type="match status" value="1"/>
</dbReference>
<dbReference type="PROSITE" id="PS50929">
    <property type="entry name" value="ABC_TM1F"/>
    <property type="match status" value="1"/>
</dbReference>
<keyword evidence="10" id="KW-1185">Reference proteome</keyword>
<keyword evidence="2" id="KW-0813">Transport</keyword>
<evidence type="ECO:0000256" key="6">
    <source>
        <dbReference type="ARBA" id="ARBA00023136"/>
    </source>
</evidence>
<evidence type="ECO:0000256" key="2">
    <source>
        <dbReference type="ARBA" id="ARBA00022448"/>
    </source>
</evidence>
<dbReference type="OrthoDB" id="6500128at2759"/>
<feature type="transmembrane region" description="Helical" evidence="7">
    <location>
        <begin position="179"/>
        <end position="202"/>
    </location>
</feature>
<evidence type="ECO:0000256" key="1">
    <source>
        <dbReference type="ARBA" id="ARBA00004141"/>
    </source>
</evidence>
<name>A0A8H4KU78_9HYPO</name>
<evidence type="ECO:0000256" key="7">
    <source>
        <dbReference type="SAM" id="Phobius"/>
    </source>
</evidence>
<dbReference type="InterPro" id="IPR039421">
    <property type="entry name" value="Type_1_exporter"/>
</dbReference>
<dbReference type="GO" id="GO:0005524">
    <property type="term" value="F:ATP binding"/>
    <property type="evidence" value="ECO:0007669"/>
    <property type="project" value="InterPro"/>
</dbReference>
<feature type="transmembrane region" description="Helical" evidence="7">
    <location>
        <begin position="12"/>
        <end position="39"/>
    </location>
</feature>
<feature type="transmembrane region" description="Helical" evidence="7">
    <location>
        <begin position="298"/>
        <end position="317"/>
    </location>
</feature>
<feature type="transmembrane region" description="Helical" evidence="7">
    <location>
        <begin position="153"/>
        <end position="173"/>
    </location>
</feature>
<sequence>MFCQRVFSFGSAYTNILQAIAVLAAVASGVGLAIVNVVLGQFVTLLGDTTVSDSSQQGFLSAVSTTALIRAGSLYFVYIGIVRFVCTYLYSSLFTYNAYHLVRNIQHAYLRAALGQEIAFYDNAASGASNSGSISMRASSNGKLIQAGIAEKLGLFIQAISTFVAAFVIAFITQWKLTLIILCIVPTILIVVGGVSIFDALVNADMFLVYAQAASYAENLLGGIRTIHAFTLRESVVDKYGSFLQTAYHRGMKKNKLYGVMFGGQYFVIYSGMGLAFWQGFAMMDRGEIQDLGTMFTQVALIWPVAVVPLLPGCLPYNTI</sequence>
<accession>A0A8H4KU78</accession>
<evidence type="ECO:0000256" key="5">
    <source>
        <dbReference type="ARBA" id="ARBA00022989"/>
    </source>
</evidence>
<dbReference type="AlphaFoldDB" id="A0A8H4KU78"/>
<dbReference type="GO" id="GO:0015421">
    <property type="term" value="F:ABC-type oligopeptide transporter activity"/>
    <property type="evidence" value="ECO:0007669"/>
    <property type="project" value="TreeGrafter"/>
</dbReference>
<dbReference type="InterPro" id="IPR011527">
    <property type="entry name" value="ABC1_TM_dom"/>
</dbReference>